<dbReference type="Pfam" id="PF00210">
    <property type="entry name" value="Ferritin"/>
    <property type="match status" value="1"/>
</dbReference>
<evidence type="ECO:0000259" key="2">
    <source>
        <dbReference type="PROSITE" id="PS50905"/>
    </source>
</evidence>
<evidence type="ECO:0000313" key="4">
    <source>
        <dbReference type="Proteomes" id="UP000707731"/>
    </source>
</evidence>
<organism evidence="3 4">
    <name type="scientific">Nocardia higoensis</name>
    <dbReference type="NCBI Taxonomy" id="228599"/>
    <lineage>
        <taxon>Bacteria</taxon>
        <taxon>Bacillati</taxon>
        <taxon>Actinomycetota</taxon>
        <taxon>Actinomycetes</taxon>
        <taxon>Mycobacteriales</taxon>
        <taxon>Nocardiaceae</taxon>
        <taxon>Nocardia</taxon>
    </lineage>
</organism>
<reference evidence="3 4" key="1">
    <citation type="submission" date="2020-10" db="EMBL/GenBank/DDBJ databases">
        <title>Identification of Nocardia species via Next-generation sequencing and recognition of intraspecies genetic diversity.</title>
        <authorList>
            <person name="Li P."/>
            <person name="Li P."/>
            <person name="Lu B."/>
        </authorList>
    </citation>
    <scope>NUCLEOTIDE SEQUENCE [LARGE SCALE GENOMIC DNA]</scope>
    <source>
        <strain evidence="3 4">BJ06-0143</strain>
    </source>
</reference>
<evidence type="ECO:0000313" key="3">
    <source>
        <dbReference type="EMBL" id="MBF6356834.1"/>
    </source>
</evidence>
<name>A0ABS0DIQ2_9NOCA</name>
<dbReference type="SUPFAM" id="SSF47240">
    <property type="entry name" value="Ferritin-like"/>
    <property type="match status" value="1"/>
</dbReference>
<sequence>MTDSTLADVFPVSLREHVRRGFAIAQQYLAAAVYFDAQRLPQLAAQCYRRHTRHRENALRVVRYLLDRDLEIRVGGVDEPRSEFESPRAAVEILLDAERVLTDACTMLVDTARSQRDYLGEQFATWFLAEQVENVAAMTTLLDVFDRENGTLFDVEEFVDRDMPAPGNADPAAPRIAGQALGD</sequence>
<comment type="caution">
    <text evidence="3">The sequence shown here is derived from an EMBL/GenBank/DDBJ whole genome shotgun (WGS) entry which is preliminary data.</text>
</comment>
<dbReference type="Proteomes" id="UP000707731">
    <property type="component" value="Unassembled WGS sequence"/>
</dbReference>
<dbReference type="PROSITE" id="PS50905">
    <property type="entry name" value="FERRITIN_LIKE"/>
    <property type="match status" value="1"/>
</dbReference>
<dbReference type="InterPro" id="IPR008331">
    <property type="entry name" value="Ferritin_DPS_dom"/>
</dbReference>
<proteinExistence type="predicted"/>
<feature type="domain" description="Ferritin-like diiron" evidence="2">
    <location>
        <begin position="4"/>
        <end position="149"/>
    </location>
</feature>
<dbReference type="InterPro" id="IPR012347">
    <property type="entry name" value="Ferritin-like"/>
</dbReference>
<evidence type="ECO:0000256" key="1">
    <source>
        <dbReference type="SAM" id="MobiDB-lite"/>
    </source>
</evidence>
<dbReference type="RefSeq" id="WP_195003654.1">
    <property type="nucleotide sequence ID" value="NZ_JADLQN010000003.1"/>
</dbReference>
<dbReference type="Gene3D" id="1.20.1260.10">
    <property type="match status" value="1"/>
</dbReference>
<keyword evidence="4" id="KW-1185">Reference proteome</keyword>
<feature type="region of interest" description="Disordered" evidence="1">
    <location>
        <begin position="163"/>
        <end position="183"/>
    </location>
</feature>
<gene>
    <name evidence="3" type="ORF">IU449_20180</name>
</gene>
<dbReference type="InterPro" id="IPR009078">
    <property type="entry name" value="Ferritin-like_SF"/>
</dbReference>
<dbReference type="EMBL" id="JADLQN010000003">
    <property type="protein sequence ID" value="MBF6356834.1"/>
    <property type="molecule type" value="Genomic_DNA"/>
</dbReference>
<accession>A0ABS0DIQ2</accession>
<protein>
    <submittedName>
        <fullName evidence="3">Ferritin</fullName>
    </submittedName>
</protein>
<dbReference type="InterPro" id="IPR009040">
    <property type="entry name" value="Ferritin-like_diiron"/>
</dbReference>